<proteinExistence type="predicted"/>
<sequence>MNNVLHRPMGLDKPKHIKQPVYKENPFAQAKAEVHIPDGYALIREKEKEIERLKKQFGLLSSPNKTFINTPSEQGIIPPAPPLPTPGSSPKKTWKSTNVSPMKRNTPTRLRTSSTSQDTPDRTHRRTMTLGAIQSRPGTPINARDLLRQTGTLKQTHIQRSPGGTPVKTREQIEQNSRSNQTGLIASLHSRLDSMRCQVNGDDDSDSSDSDDF</sequence>
<feature type="compositionally biased region" description="Acidic residues" evidence="1">
    <location>
        <begin position="201"/>
        <end position="213"/>
    </location>
</feature>
<keyword evidence="3" id="KW-1185">Reference proteome</keyword>
<protein>
    <recommendedName>
        <fullName evidence="4">WH2 domain-containing protein</fullName>
    </recommendedName>
</protein>
<reference evidence="2 3" key="1">
    <citation type="journal article" date="2022" name="bioRxiv">
        <title>Genomics of Preaxostyla Flagellates Illuminates Evolutionary Transitions and the Path Towards Mitochondrial Loss.</title>
        <authorList>
            <person name="Novak L.V.F."/>
            <person name="Treitli S.C."/>
            <person name="Pyrih J."/>
            <person name="Halakuc P."/>
            <person name="Pipaliya S.V."/>
            <person name="Vacek V."/>
            <person name="Brzon O."/>
            <person name="Soukal P."/>
            <person name="Eme L."/>
            <person name="Dacks J.B."/>
            <person name="Karnkowska A."/>
            <person name="Elias M."/>
            <person name="Hampl V."/>
        </authorList>
    </citation>
    <scope>NUCLEOTIDE SEQUENCE [LARGE SCALE GENOMIC DNA]</scope>
    <source>
        <strain evidence="2">NAU3</strain>
        <tissue evidence="2">Gut</tissue>
    </source>
</reference>
<dbReference type="Proteomes" id="UP001281761">
    <property type="component" value="Unassembled WGS sequence"/>
</dbReference>
<name>A0ABQ9XT63_9EUKA</name>
<evidence type="ECO:0000313" key="2">
    <source>
        <dbReference type="EMBL" id="KAK2954676.1"/>
    </source>
</evidence>
<feature type="compositionally biased region" description="Pro residues" evidence="1">
    <location>
        <begin position="78"/>
        <end position="87"/>
    </location>
</feature>
<evidence type="ECO:0000256" key="1">
    <source>
        <dbReference type="SAM" id="MobiDB-lite"/>
    </source>
</evidence>
<organism evidence="2 3">
    <name type="scientific">Blattamonas nauphoetae</name>
    <dbReference type="NCBI Taxonomy" id="2049346"/>
    <lineage>
        <taxon>Eukaryota</taxon>
        <taxon>Metamonada</taxon>
        <taxon>Preaxostyla</taxon>
        <taxon>Oxymonadida</taxon>
        <taxon>Blattamonas</taxon>
    </lineage>
</organism>
<feature type="compositionally biased region" description="Polar residues" evidence="1">
    <location>
        <begin position="174"/>
        <end position="184"/>
    </location>
</feature>
<comment type="caution">
    <text evidence="2">The sequence shown here is derived from an EMBL/GenBank/DDBJ whole genome shotgun (WGS) entry which is preliminary data.</text>
</comment>
<feature type="region of interest" description="Disordered" evidence="1">
    <location>
        <begin position="71"/>
        <end position="126"/>
    </location>
</feature>
<feature type="compositionally biased region" description="Polar residues" evidence="1">
    <location>
        <begin position="95"/>
        <end position="118"/>
    </location>
</feature>
<feature type="region of interest" description="Disordered" evidence="1">
    <location>
        <begin position="151"/>
        <end position="213"/>
    </location>
</feature>
<accession>A0ABQ9XT63</accession>
<gene>
    <name evidence="2" type="ORF">BLNAU_10331</name>
</gene>
<dbReference type="EMBL" id="JARBJD010000075">
    <property type="protein sequence ID" value="KAK2954676.1"/>
    <property type="molecule type" value="Genomic_DNA"/>
</dbReference>
<evidence type="ECO:0000313" key="3">
    <source>
        <dbReference type="Proteomes" id="UP001281761"/>
    </source>
</evidence>
<evidence type="ECO:0008006" key="4">
    <source>
        <dbReference type="Google" id="ProtNLM"/>
    </source>
</evidence>